<accession>A0ABU2B774</accession>
<feature type="transmembrane region" description="Helical" evidence="1">
    <location>
        <begin position="12"/>
        <end position="29"/>
    </location>
</feature>
<gene>
    <name evidence="2" type="ORF">J2S37_000996</name>
</gene>
<dbReference type="InterPro" id="IPR003744">
    <property type="entry name" value="YhhQ"/>
</dbReference>
<keyword evidence="3" id="KW-1185">Reference proteome</keyword>
<dbReference type="HAMAP" id="MF_02088">
    <property type="entry name" value="Q_prec_transport"/>
    <property type="match status" value="1"/>
</dbReference>
<feature type="transmembrane region" description="Helical" evidence="1">
    <location>
        <begin position="153"/>
        <end position="174"/>
    </location>
</feature>
<evidence type="ECO:0000256" key="1">
    <source>
        <dbReference type="HAMAP-Rule" id="MF_02088"/>
    </source>
</evidence>
<sequence>MSRYIPVNNSAYPFLLTLFVAIFLISNITSTKGVMLGPLVTDGAFFLFPVAYVIGDVISECYGFKAAKRAIWAGFMITLVAVGSFYAAIALPSADFYQGQEAFAATLGLVPRIVLASLAGYAVGQFLNAWLLTRMKDMLGTGALWKRLLSSTVLGEFGDTLIFCLIAAPVIGISTLSDTINYVVVGFVWKTLMEVAVMPITYQVIKFINSRELA</sequence>
<organism evidence="2 3">
    <name type="scientific">Corynebacterium felinum</name>
    <dbReference type="NCBI Taxonomy" id="131318"/>
    <lineage>
        <taxon>Bacteria</taxon>
        <taxon>Bacillati</taxon>
        <taxon>Actinomycetota</taxon>
        <taxon>Actinomycetes</taxon>
        <taxon>Mycobacteriales</taxon>
        <taxon>Corynebacteriaceae</taxon>
        <taxon>Corynebacterium</taxon>
    </lineage>
</organism>
<dbReference type="RefSeq" id="WP_277104059.1">
    <property type="nucleotide sequence ID" value="NZ_BAAAJS010000035.1"/>
</dbReference>
<comment type="similarity">
    <text evidence="1">Belongs to the vitamin uptake transporter (VUT/ECF) (TC 2.A.88) family. Q precursor transporter subfamily.</text>
</comment>
<feature type="transmembrane region" description="Helical" evidence="1">
    <location>
        <begin position="109"/>
        <end position="132"/>
    </location>
</feature>
<feature type="transmembrane region" description="Helical" evidence="1">
    <location>
        <begin position="180"/>
        <end position="202"/>
    </location>
</feature>
<feature type="transmembrane region" description="Helical" evidence="1">
    <location>
        <begin position="35"/>
        <end position="58"/>
    </location>
</feature>
<keyword evidence="1" id="KW-0472">Membrane</keyword>
<dbReference type="Proteomes" id="UP001183619">
    <property type="component" value="Unassembled WGS sequence"/>
</dbReference>
<name>A0ABU2B774_9CORY</name>
<dbReference type="PANTHER" id="PTHR34300:SF2">
    <property type="entry name" value="QUEUOSINE PRECURSOR TRANSPORTER-RELATED"/>
    <property type="match status" value="1"/>
</dbReference>
<keyword evidence="1" id="KW-0812">Transmembrane</keyword>
<keyword evidence="1" id="KW-1003">Cell membrane</keyword>
<protein>
    <recommendedName>
        <fullName evidence="1">Probable queuosine precursor transporter</fullName>
        <shortName evidence="1">Q precursor transporter</shortName>
    </recommendedName>
</protein>
<comment type="function">
    <text evidence="1">Involved in the import of queuosine (Q) precursors, required for Q precursor salvage.</text>
</comment>
<reference evidence="2 3" key="1">
    <citation type="submission" date="2023-07" db="EMBL/GenBank/DDBJ databases">
        <title>Sequencing the genomes of 1000 actinobacteria strains.</title>
        <authorList>
            <person name="Klenk H.-P."/>
        </authorList>
    </citation>
    <scope>NUCLEOTIDE SEQUENCE [LARGE SCALE GENOMIC DNA]</scope>
    <source>
        <strain evidence="2 3">DSM 44508</strain>
    </source>
</reference>
<evidence type="ECO:0000313" key="3">
    <source>
        <dbReference type="Proteomes" id="UP001183619"/>
    </source>
</evidence>
<dbReference type="NCBIfam" id="TIGR00697">
    <property type="entry name" value="queuosine precursor transporter"/>
    <property type="match status" value="1"/>
</dbReference>
<comment type="caution">
    <text evidence="2">The sequence shown here is derived from an EMBL/GenBank/DDBJ whole genome shotgun (WGS) entry which is preliminary data.</text>
</comment>
<proteinExistence type="inferred from homology"/>
<dbReference type="EMBL" id="JAVDYF010000001">
    <property type="protein sequence ID" value="MDR7354458.1"/>
    <property type="molecule type" value="Genomic_DNA"/>
</dbReference>
<comment type="subcellular location">
    <subcellularLocation>
        <location evidence="1">Cell membrane</location>
        <topology evidence="1">Multi-pass membrane protein</topology>
    </subcellularLocation>
</comment>
<keyword evidence="1" id="KW-0813">Transport</keyword>
<evidence type="ECO:0000313" key="2">
    <source>
        <dbReference type="EMBL" id="MDR7354458.1"/>
    </source>
</evidence>
<keyword evidence="1" id="KW-1133">Transmembrane helix</keyword>
<dbReference type="Pfam" id="PF02592">
    <property type="entry name" value="Vut_1"/>
    <property type="match status" value="1"/>
</dbReference>
<dbReference type="PANTHER" id="PTHR34300">
    <property type="entry name" value="QUEUOSINE PRECURSOR TRANSPORTER-RELATED"/>
    <property type="match status" value="1"/>
</dbReference>
<feature type="transmembrane region" description="Helical" evidence="1">
    <location>
        <begin position="70"/>
        <end position="89"/>
    </location>
</feature>